<reference evidence="2" key="2">
    <citation type="submission" date="2013-07" db="EMBL/GenBank/DDBJ databases">
        <authorList>
            <consortium name="The Broad Institute Genome Sequencing Platform"/>
            <person name="Cuomo C."/>
            <person name="Litvintseva A."/>
            <person name="Chen Y."/>
            <person name="Heitman J."/>
            <person name="Sun S."/>
            <person name="Springer D."/>
            <person name="Dromer F."/>
            <person name="Young S.K."/>
            <person name="Zeng Q."/>
            <person name="Gargeya S."/>
            <person name="Fitzgerald M."/>
            <person name="Abouelleil A."/>
            <person name="Alvarado L."/>
            <person name="Berlin A.M."/>
            <person name="Chapman S.B."/>
            <person name="Dewar J."/>
            <person name="Goldberg J."/>
            <person name="Griggs A."/>
            <person name="Gujja S."/>
            <person name="Hansen M."/>
            <person name="Howarth C."/>
            <person name="Imamovic A."/>
            <person name="Larimer J."/>
            <person name="McCowan C."/>
            <person name="Murphy C."/>
            <person name="Pearson M."/>
            <person name="Priest M."/>
            <person name="Roberts A."/>
            <person name="Saif S."/>
            <person name="Shea T."/>
            <person name="Sykes S."/>
            <person name="Wortman J."/>
            <person name="Nusbaum C."/>
            <person name="Birren B."/>
        </authorList>
    </citation>
    <scope>NUCLEOTIDE SEQUENCE</scope>
    <source>
        <strain evidence="2">CBS 10118</strain>
    </source>
</reference>
<dbReference type="VEuPathDB" id="FungiDB:I302_07774"/>
<proteinExistence type="predicted"/>
<evidence type="ECO:0000313" key="1">
    <source>
        <dbReference type="EMBL" id="OCF22132.1"/>
    </source>
</evidence>
<reference evidence="2" key="4">
    <citation type="submission" date="2024-02" db="EMBL/GenBank/DDBJ databases">
        <title>Comparative genomics of Cryptococcus and Kwoniella reveals pathogenesis evolution and contrasting modes of karyotype evolution via chromosome fusion or intercentromeric recombination.</title>
        <authorList>
            <person name="Coelho M.A."/>
            <person name="David-Palma M."/>
            <person name="Shea T."/>
            <person name="Bowers K."/>
            <person name="McGinley-Smith S."/>
            <person name="Mohammad A.W."/>
            <person name="Gnirke A."/>
            <person name="Yurkov A.M."/>
            <person name="Nowrousian M."/>
            <person name="Sun S."/>
            <person name="Cuomo C.A."/>
            <person name="Heitman J."/>
        </authorList>
    </citation>
    <scope>NUCLEOTIDE SEQUENCE</scope>
    <source>
        <strain evidence="2">CBS 10118</strain>
    </source>
</reference>
<dbReference type="AlphaFoldDB" id="A0A1B9FTP5"/>
<dbReference type="Proteomes" id="UP000092730">
    <property type="component" value="Chromosome 8"/>
</dbReference>
<dbReference type="KEGG" id="kbi:30212173"/>
<dbReference type="RefSeq" id="XP_019043202.1">
    <property type="nucleotide sequence ID" value="XM_019194366.1"/>
</dbReference>
<sequence>MIIQAGRKGAEKRRVGTEMDMESYFPGLGEGLGAPILEEEKHRGILREVQRESPIEDPLERKGWTWTSVELWGWVVLEKGVAHYNRTFGGGWYWNCPALALTSPGAGAGGLEEYPVPESG</sequence>
<evidence type="ECO:0000313" key="3">
    <source>
        <dbReference type="Proteomes" id="UP000092730"/>
    </source>
</evidence>
<gene>
    <name evidence="1" type="ORF">I302_07774</name>
    <name evidence="2" type="ORF">I302_108637</name>
</gene>
<name>A0A1B9FTP5_9TREE</name>
<dbReference type="GeneID" id="30212173"/>
<dbReference type="EMBL" id="KI894025">
    <property type="protein sequence ID" value="OCF22132.1"/>
    <property type="molecule type" value="Genomic_DNA"/>
</dbReference>
<keyword evidence="3" id="KW-1185">Reference proteome</keyword>
<dbReference type="EMBL" id="CP144548">
    <property type="protein sequence ID" value="WVW86587.1"/>
    <property type="molecule type" value="Genomic_DNA"/>
</dbReference>
<reference evidence="1" key="3">
    <citation type="submission" date="2014-01" db="EMBL/GenBank/DDBJ databases">
        <title>Evolution of pathogenesis and genome organization in the Tremellales.</title>
        <authorList>
            <person name="Cuomo C."/>
            <person name="Litvintseva A."/>
            <person name="Heitman J."/>
            <person name="Chen Y."/>
            <person name="Sun S."/>
            <person name="Springer D."/>
            <person name="Dromer F."/>
            <person name="Young S."/>
            <person name="Zeng Q."/>
            <person name="Chapman S."/>
            <person name="Gujja S."/>
            <person name="Saif S."/>
            <person name="Birren B."/>
        </authorList>
    </citation>
    <scope>NUCLEOTIDE SEQUENCE</scope>
    <source>
        <strain evidence="1">CBS 10118</strain>
    </source>
</reference>
<protein>
    <submittedName>
        <fullName evidence="1">Uncharacterized protein</fullName>
    </submittedName>
</protein>
<organism evidence="1">
    <name type="scientific">Kwoniella bestiolae CBS 10118</name>
    <dbReference type="NCBI Taxonomy" id="1296100"/>
    <lineage>
        <taxon>Eukaryota</taxon>
        <taxon>Fungi</taxon>
        <taxon>Dikarya</taxon>
        <taxon>Basidiomycota</taxon>
        <taxon>Agaricomycotina</taxon>
        <taxon>Tremellomycetes</taxon>
        <taxon>Tremellales</taxon>
        <taxon>Cryptococcaceae</taxon>
        <taxon>Kwoniella</taxon>
    </lineage>
</organism>
<evidence type="ECO:0000313" key="2">
    <source>
        <dbReference type="EMBL" id="WVW86587.1"/>
    </source>
</evidence>
<reference evidence="1" key="1">
    <citation type="submission" date="2013-07" db="EMBL/GenBank/DDBJ databases">
        <title>The Genome Sequence of Cryptococcus bestiolae CBS10118.</title>
        <authorList>
            <consortium name="The Broad Institute Genome Sequencing Platform"/>
            <person name="Cuomo C."/>
            <person name="Litvintseva A."/>
            <person name="Chen Y."/>
            <person name="Heitman J."/>
            <person name="Sun S."/>
            <person name="Springer D."/>
            <person name="Dromer F."/>
            <person name="Young S.K."/>
            <person name="Zeng Q."/>
            <person name="Gargeya S."/>
            <person name="Fitzgerald M."/>
            <person name="Abouelleil A."/>
            <person name="Alvarado L."/>
            <person name="Berlin A.M."/>
            <person name="Chapman S.B."/>
            <person name="Dewar J."/>
            <person name="Goldberg J."/>
            <person name="Griggs A."/>
            <person name="Gujja S."/>
            <person name="Hansen M."/>
            <person name="Howarth C."/>
            <person name="Imamovic A."/>
            <person name="Larimer J."/>
            <person name="McCowan C."/>
            <person name="Murphy C."/>
            <person name="Pearson M."/>
            <person name="Priest M."/>
            <person name="Roberts A."/>
            <person name="Saif S."/>
            <person name="Shea T."/>
            <person name="Sykes S."/>
            <person name="Wortman J."/>
            <person name="Nusbaum C."/>
            <person name="Birren B."/>
        </authorList>
    </citation>
    <scope>NUCLEOTIDE SEQUENCE [LARGE SCALE GENOMIC DNA]</scope>
    <source>
        <strain evidence="1">CBS 10118</strain>
    </source>
</reference>
<accession>A0A1B9FTP5</accession>